<dbReference type="Gene3D" id="1.10.472.150">
    <property type="entry name" value="Glucose-regulated metallo-peptidase M90, N-terminal domain"/>
    <property type="match status" value="1"/>
</dbReference>
<dbReference type="InterPro" id="IPR010384">
    <property type="entry name" value="MtfA_fam"/>
</dbReference>
<proteinExistence type="predicted"/>
<reference evidence="1 2" key="1">
    <citation type="journal article" date="2008" name="Int. J. Syst. Evol. Microbiol.">
        <title>Description of Roseateles aquatilis sp. nov. and Roseateles terrae sp. nov., in the class Betaproteobacteria, and emended description of the genus Roseateles.</title>
        <authorList>
            <person name="Gomila M."/>
            <person name="Bowien B."/>
            <person name="Falsen E."/>
            <person name="Moore E.R."/>
            <person name="Lalucat J."/>
        </authorList>
    </citation>
    <scope>NUCLEOTIDE SEQUENCE [LARGE SCALE GENOMIC DNA]</scope>
    <source>
        <strain evidence="1 2">CCUG 48205</strain>
    </source>
</reference>
<dbReference type="RefSeq" id="WP_088385275.1">
    <property type="nucleotide sequence ID" value="NZ_NIOF01000005.1"/>
</dbReference>
<dbReference type="CDD" id="cd20169">
    <property type="entry name" value="Peptidase_M90_mtfA"/>
    <property type="match status" value="1"/>
</dbReference>
<dbReference type="PANTHER" id="PTHR30164:SF2">
    <property type="entry name" value="PROTEIN MTFA"/>
    <property type="match status" value="1"/>
</dbReference>
<keyword evidence="2" id="KW-1185">Reference proteome</keyword>
<dbReference type="InterPro" id="IPR042252">
    <property type="entry name" value="MtfA_N"/>
</dbReference>
<evidence type="ECO:0000313" key="1">
    <source>
        <dbReference type="EMBL" id="OWQ90255.1"/>
    </source>
</evidence>
<dbReference type="PANTHER" id="PTHR30164">
    <property type="entry name" value="MTFA PEPTIDASE"/>
    <property type="match status" value="1"/>
</dbReference>
<dbReference type="Pfam" id="PF06167">
    <property type="entry name" value="Peptidase_M90"/>
    <property type="match status" value="1"/>
</dbReference>
<dbReference type="EMBL" id="NIOF01000005">
    <property type="protein sequence ID" value="OWQ90255.1"/>
    <property type="molecule type" value="Genomic_DNA"/>
</dbReference>
<evidence type="ECO:0008006" key="3">
    <source>
        <dbReference type="Google" id="ProtNLM"/>
    </source>
</evidence>
<protein>
    <recommendedName>
        <fullName evidence="3">Zinc-dependent peptidase</fullName>
    </recommendedName>
</protein>
<dbReference type="GO" id="GO:0008237">
    <property type="term" value="F:metallopeptidase activity"/>
    <property type="evidence" value="ECO:0007669"/>
    <property type="project" value="InterPro"/>
</dbReference>
<dbReference type="AlphaFoldDB" id="A0A246JC91"/>
<dbReference type="Proteomes" id="UP000197468">
    <property type="component" value="Unassembled WGS sequence"/>
</dbReference>
<dbReference type="GO" id="GO:0004177">
    <property type="term" value="F:aminopeptidase activity"/>
    <property type="evidence" value="ECO:0007669"/>
    <property type="project" value="TreeGrafter"/>
</dbReference>
<evidence type="ECO:0000313" key="2">
    <source>
        <dbReference type="Proteomes" id="UP000197468"/>
    </source>
</evidence>
<organism evidence="1 2">
    <name type="scientific">Roseateles aquatilis</name>
    <dbReference type="NCBI Taxonomy" id="431061"/>
    <lineage>
        <taxon>Bacteria</taxon>
        <taxon>Pseudomonadati</taxon>
        <taxon>Pseudomonadota</taxon>
        <taxon>Betaproteobacteria</taxon>
        <taxon>Burkholderiales</taxon>
        <taxon>Sphaerotilaceae</taxon>
        <taxon>Roseateles</taxon>
    </lineage>
</organism>
<comment type="caution">
    <text evidence="1">The sequence shown here is derived from an EMBL/GenBank/DDBJ whole genome shotgun (WGS) entry which is preliminary data.</text>
</comment>
<dbReference type="GO" id="GO:0005829">
    <property type="term" value="C:cytosol"/>
    <property type="evidence" value="ECO:0007669"/>
    <property type="project" value="TreeGrafter"/>
</dbReference>
<name>A0A246JC91_9BURK</name>
<dbReference type="InterPro" id="IPR024079">
    <property type="entry name" value="MetalloPept_cat_dom_sf"/>
</dbReference>
<dbReference type="Gene3D" id="3.40.390.10">
    <property type="entry name" value="Collagenase (Catalytic Domain)"/>
    <property type="match status" value="1"/>
</dbReference>
<sequence length="272" mass="30553">MVLVLLALIAALICFWLLSQPWRQARRRAALRAKAFPAAWRAILRRNVPQAARLPADLQLRLKRQMQVFLAEKSFIGCAGQAITDEVRVTIAALACLPLLGRTRGYYPNLSSVLVYPGAFIVDRVRHQGPLQMQQRQVLSGESWGEGQVVLSWDDVLRDASRPELGHNVAVHEFAHQLDQEKGVANGAPWLGSRMRRARWAAVMQQSFDLLRARLAAGEADPLGDYAATEPAEFFAVASERFFGQPWALAQAHPALYAELRRFYEVDPMLWS</sequence>
<dbReference type="SUPFAM" id="SSF55486">
    <property type="entry name" value="Metalloproteases ('zincins'), catalytic domain"/>
    <property type="match status" value="1"/>
</dbReference>
<dbReference type="OrthoDB" id="9786424at2"/>
<gene>
    <name evidence="1" type="ORF">CDN99_12840</name>
</gene>
<accession>A0A246JC91</accession>